<dbReference type="EMBL" id="NDHI03003456">
    <property type="protein sequence ID" value="PNJ45257.1"/>
    <property type="molecule type" value="Genomic_DNA"/>
</dbReference>
<dbReference type="InterPro" id="IPR002450">
    <property type="entry name" value="von_Ebner_gland"/>
</dbReference>
<dbReference type="GO" id="GO:0036094">
    <property type="term" value="F:small molecule binding"/>
    <property type="evidence" value="ECO:0007669"/>
    <property type="project" value="InterPro"/>
</dbReference>
<evidence type="ECO:0000313" key="10">
    <source>
        <dbReference type="Proteomes" id="UP000001595"/>
    </source>
</evidence>
<feature type="domain" description="Lipocalin/cytosolic fatty-acid binding" evidence="6">
    <location>
        <begin position="26"/>
        <end position="162"/>
    </location>
</feature>
<protein>
    <submittedName>
        <fullName evidence="7">OBP2B isoform 1</fullName>
    </submittedName>
    <submittedName>
        <fullName evidence="8">OBP2B isoform 3</fullName>
    </submittedName>
    <submittedName>
        <fullName evidence="9">Odorant binding protein 2B</fullName>
    </submittedName>
</protein>
<dbReference type="PANTHER" id="PTHR11430">
    <property type="entry name" value="LIPOCALIN"/>
    <property type="match status" value="1"/>
</dbReference>
<dbReference type="eggNOG" id="ENOG502S22P">
    <property type="taxonomic scope" value="Eukaryota"/>
</dbReference>
<keyword evidence="10" id="KW-1185">Reference proteome</keyword>
<organism evidence="7">
    <name type="scientific">Pongo abelii</name>
    <name type="common">Sumatran orangutan</name>
    <name type="synonym">Pongo pygmaeus abelii</name>
    <dbReference type="NCBI Taxonomy" id="9601"/>
    <lineage>
        <taxon>Eukaryota</taxon>
        <taxon>Metazoa</taxon>
        <taxon>Chordata</taxon>
        <taxon>Craniata</taxon>
        <taxon>Vertebrata</taxon>
        <taxon>Euteleostomi</taxon>
        <taxon>Mammalia</taxon>
        <taxon>Eutheria</taxon>
        <taxon>Euarchontoglires</taxon>
        <taxon>Primates</taxon>
        <taxon>Haplorrhini</taxon>
        <taxon>Catarrhini</taxon>
        <taxon>Hominidae</taxon>
        <taxon>Pongo</taxon>
    </lineage>
</organism>
<evidence type="ECO:0000256" key="1">
    <source>
        <dbReference type="ARBA" id="ARBA00004613"/>
    </source>
</evidence>
<reference evidence="9 10" key="1">
    <citation type="submission" date="2008-02" db="EMBL/GenBank/DDBJ databases">
        <title>A 6x draft sequence assembly of the Pongo pygmaeus abelii genome.</title>
        <authorList>
            <person name="Wilson R.K."/>
            <person name="Mardis E."/>
        </authorList>
    </citation>
    <scope>NUCLEOTIDE SEQUENCE [LARGE SCALE GENOMIC DNA]</scope>
</reference>
<dbReference type="CDD" id="cd19414">
    <property type="entry name" value="lipocalin_1_3_4_13-like"/>
    <property type="match status" value="1"/>
</dbReference>
<keyword evidence="4 5" id="KW-0732">Signal</keyword>
<accession>A0A2J8UIZ8</accession>
<evidence type="ECO:0000256" key="4">
    <source>
        <dbReference type="ARBA" id="ARBA00022729"/>
    </source>
</evidence>
<evidence type="ECO:0000256" key="3">
    <source>
        <dbReference type="ARBA" id="ARBA00022525"/>
    </source>
</evidence>
<dbReference type="STRING" id="9601.ENSPPYP00000022122"/>
<evidence type="ECO:0000313" key="9">
    <source>
        <dbReference type="Ensembl" id="ENSPPYP00000022122.2"/>
    </source>
</evidence>
<keyword evidence="3" id="KW-0964">Secreted</keyword>
<dbReference type="Proteomes" id="UP000001595">
    <property type="component" value="Chromosome 9"/>
</dbReference>
<dbReference type="HOGENOM" id="CLU_125034_0_0_1"/>
<feature type="chain" id="PRO_5014560537" evidence="5">
    <location>
        <begin position="20"/>
        <end position="170"/>
    </location>
</feature>
<dbReference type="PANTHER" id="PTHR11430:SF129">
    <property type="entry name" value="ODORANT-BINDING PROTEIN 2A-RELATED"/>
    <property type="match status" value="1"/>
</dbReference>
<comment type="similarity">
    <text evidence="2">Belongs to the calycin superfamily. Lipocalin family.</text>
</comment>
<proteinExistence type="inferred from homology"/>
<evidence type="ECO:0000256" key="5">
    <source>
        <dbReference type="SAM" id="SignalP"/>
    </source>
</evidence>
<evidence type="ECO:0000313" key="7">
    <source>
        <dbReference type="EMBL" id="PNJ45257.1"/>
    </source>
</evidence>
<evidence type="ECO:0000313" key="8">
    <source>
        <dbReference type="EMBL" id="PNJ45259.1"/>
    </source>
</evidence>
<dbReference type="InterPro" id="IPR012674">
    <property type="entry name" value="Calycin"/>
</dbReference>
<accession>H2PTT9</accession>
<dbReference type="OMA" id="WYIKAMV"/>
<dbReference type="InterPro" id="IPR000566">
    <property type="entry name" value="Lipocln_cytosolic_FA-bd_dom"/>
</dbReference>
<dbReference type="InterPro" id="IPR002345">
    <property type="entry name" value="Lipocalin"/>
</dbReference>
<dbReference type="PRINTS" id="PR01175">
    <property type="entry name" value="VNEBNERGLAND"/>
</dbReference>
<name>A0A2J8UIZ8_PONAB</name>
<reference evidence="7" key="2">
    <citation type="submission" date="2017-12" db="EMBL/GenBank/DDBJ databases">
        <title>High-resolution comparative analysis of great ape genomes.</title>
        <authorList>
            <person name="Pollen A."/>
            <person name="Hastie A."/>
            <person name="Hormozdiari F."/>
            <person name="Dougherty M."/>
            <person name="Liu R."/>
            <person name="Chaisson M."/>
            <person name="Hoppe E."/>
            <person name="Hill C."/>
            <person name="Pang A."/>
            <person name="Hillier L."/>
            <person name="Baker C."/>
            <person name="Armstrong J."/>
            <person name="Shendure J."/>
            <person name="Paten B."/>
            <person name="Wilson R."/>
            <person name="Chao H."/>
            <person name="Schneider V."/>
            <person name="Ventura M."/>
            <person name="Kronenberg Z."/>
            <person name="Murali S."/>
            <person name="Gordon D."/>
            <person name="Cantsilieris S."/>
            <person name="Munson K."/>
            <person name="Nelson B."/>
            <person name="Raja A."/>
            <person name="Underwood J."/>
            <person name="Diekhans M."/>
            <person name="Fiddes I."/>
            <person name="Haussler D."/>
            <person name="Eichler E."/>
        </authorList>
    </citation>
    <scope>NUCLEOTIDE SEQUENCE [LARGE SCALE GENOMIC DNA]</scope>
    <source>
        <strain evidence="7">Susie</strain>
    </source>
</reference>
<dbReference type="GeneTree" id="ENSGT01050000244868"/>
<comment type="subcellular location">
    <subcellularLocation>
        <location evidence="1">Secreted</location>
    </subcellularLocation>
</comment>
<dbReference type="GO" id="GO:0005615">
    <property type="term" value="C:extracellular space"/>
    <property type="evidence" value="ECO:0007669"/>
    <property type="project" value="TreeGrafter"/>
</dbReference>
<dbReference type="Gene3D" id="2.40.128.20">
    <property type="match status" value="1"/>
</dbReference>
<feature type="signal peptide" evidence="5">
    <location>
        <begin position="1"/>
        <end position="19"/>
    </location>
</feature>
<dbReference type="Pfam" id="PF00061">
    <property type="entry name" value="Lipocalin"/>
    <property type="match status" value="1"/>
</dbReference>
<reference evidence="9" key="3">
    <citation type="submission" date="2025-05" db="UniProtKB">
        <authorList>
            <consortium name="Ensembl"/>
        </authorList>
    </citation>
    <scope>IDENTIFICATION</scope>
</reference>
<dbReference type="AlphaFoldDB" id="A0A2J8UIZ8"/>
<evidence type="ECO:0000256" key="2">
    <source>
        <dbReference type="ARBA" id="ARBA00006889"/>
    </source>
</evidence>
<evidence type="ECO:0000259" key="6">
    <source>
        <dbReference type="Pfam" id="PF00061"/>
    </source>
</evidence>
<dbReference type="Ensembl" id="ENSPPYT00000023031.2">
    <property type="protein sequence ID" value="ENSPPYP00000022122.2"/>
    <property type="gene ID" value="ENSPPYG00000019725.2"/>
</dbReference>
<gene>
    <name evidence="9" type="primary">OBP2B</name>
    <name evidence="7" type="ORF">CR201_G0027450</name>
</gene>
<dbReference type="FunFam" id="2.40.128.20:FF:000020">
    <property type="entry name" value="Lipocalin 1"/>
    <property type="match status" value="1"/>
</dbReference>
<dbReference type="SUPFAM" id="SSF50814">
    <property type="entry name" value="Lipocalins"/>
    <property type="match status" value="1"/>
</dbReference>
<sequence>MKTLFLGVTLGLAAALSFALEEEDITGTWYVRAMAVDKDFPEDRRPRKVSPVKVTALGGGDLEATFTFMREDPCVQKKILMRKTEEPGKFSAYGGRKLMYLQELPGRDHYVFYCKDQHRGGLLYMGKLVGRNPDTNLEALEEFKKLVQCKGLSEVDIFTPLQMGSCVPEH</sequence>
<dbReference type="EMBL" id="NDHI03003456">
    <property type="protein sequence ID" value="PNJ45259.1"/>
    <property type="molecule type" value="Genomic_DNA"/>
</dbReference>